<dbReference type="WBParaSite" id="L893_g11474.t1">
    <property type="protein sequence ID" value="L893_g11474.t1"/>
    <property type="gene ID" value="L893_g11474"/>
</dbReference>
<evidence type="ECO:0000313" key="2">
    <source>
        <dbReference type="WBParaSite" id="L893_g11474.t1"/>
    </source>
</evidence>
<reference evidence="2" key="1">
    <citation type="submission" date="2016-11" db="UniProtKB">
        <authorList>
            <consortium name="WormBaseParasite"/>
        </authorList>
    </citation>
    <scope>IDENTIFICATION</scope>
</reference>
<dbReference type="AlphaFoldDB" id="A0A1I7Y0F2"/>
<evidence type="ECO:0000313" key="1">
    <source>
        <dbReference type="Proteomes" id="UP000095287"/>
    </source>
</evidence>
<keyword evidence="1" id="KW-1185">Reference proteome</keyword>
<sequence>MLERQGNNFAMYVFYIRFFCETVPYFTDIILSNTIHINLGEYIGPFGALGSATDFTIKTIVYYLLCREHSKVGNVKVLNTVT</sequence>
<proteinExistence type="predicted"/>
<accession>A0A1I7Y0F2</accession>
<organism evidence="1 2">
    <name type="scientific">Steinernema glaseri</name>
    <dbReference type="NCBI Taxonomy" id="37863"/>
    <lineage>
        <taxon>Eukaryota</taxon>
        <taxon>Metazoa</taxon>
        <taxon>Ecdysozoa</taxon>
        <taxon>Nematoda</taxon>
        <taxon>Chromadorea</taxon>
        <taxon>Rhabditida</taxon>
        <taxon>Tylenchina</taxon>
        <taxon>Panagrolaimomorpha</taxon>
        <taxon>Strongyloidoidea</taxon>
        <taxon>Steinernematidae</taxon>
        <taxon>Steinernema</taxon>
    </lineage>
</organism>
<name>A0A1I7Y0F2_9BILA</name>
<protein>
    <submittedName>
        <fullName evidence="2">7TM_GPCR_Srx domain-containing protein</fullName>
    </submittedName>
</protein>
<dbReference type="Proteomes" id="UP000095287">
    <property type="component" value="Unplaced"/>
</dbReference>